<reference evidence="1 2" key="1">
    <citation type="submission" date="2012-10" db="EMBL/GenBank/DDBJ databases">
        <authorList>
            <person name="Harkins D.M."/>
            <person name="Durkin A.S."/>
            <person name="Brinkac L.M."/>
            <person name="Selengut J.D."/>
            <person name="Sanka R."/>
            <person name="DePew J."/>
            <person name="Purushe J."/>
            <person name="Peacock S.J."/>
            <person name="Thaipadungpanit J."/>
            <person name="Wuthiekanun V.W."/>
            <person name="Day N.P."/>
            <person name="Vinetz J.M."/>
            <person name="Sutton G.G."/>
            <person name="Nelson W.C."/>
            <person name="Fouts D.E."/>
        </authorList>
    </citation>
    <scope>NUCLEOTIDE SEQUENCE [LARGE SCALE GENOMIC DNA]</scope>
    <source>
        <strain evidence="1 2">H1</strain>
    </source>
</reference>
<comment type="caution">
    <text evidence="1">The sequence shown here is derived from an EMBL/GenBank/DDBJ whole genome shotgun (WGS) entry which is preliminary data.</text>
</comment>
<dbReference type="EMBL" id="AHMY02000028">
    <property type="protein sequence ID" value="EKO16321.1"/>
    <property type="molecule type" value="Genomic_DNA"/>
</dbReference>
<evidence type="ECO:0000313" key="2">
    <source>
        <dbReference type="Proteomes" id="UP000006253"/>
    </source>
</evidence>
<proteinExistence type="predicted"/>
<dbReference type="Proteomes" id="UP000006253">
    <property type="component" value="Unassembled WGS sequence"/>
</dbReference>
<organism evidence="1 2">
    <name type="scientific">Leptospira kirschneri str. H1</name>
    <dbReference type="NCBI Taxonomy" id="1049966"/>
    <lineage>
        <taxon>Bacteria</taxon>
        <taxon>Pseudomonadati</taxon>
        <taxon>Spirochaetota</taxon>
        <taxon>Spirochaetia</taxon>
        <taxon>Leptospirales</taxon>
        <taxon>Leptospiraceae</taxon>
        <taxon>Leptospira</taxon>
    </lineage>
</organism>
<gene>
    <name evidence="1" type="ORF">LEP1GSC081_3772</name>
</gene>
<name>A0A0E2BGK1_9LEPT</name>
<dbReference type="AlphaFoldDB" id="A0A0E2BGK1"/>
<sequence length="39" mass="4960">MLLKRFNPIRKIYPKYVSITTHYKYNLRNILFFRVVLHY</sequence>
<protein>
    <submittedName>
        <fullName evidence="1">Uncharacterized protein</fullName>
    </submittedName>
</protein>
<evidence type="ECO:0000313" key="1">
    <source>
        <dbReference type="EMBL" id="EKO16321.1"/>
    </source>
</evidence>
<accession>A0A0E2BGK1</accession>